<comment type="caution">
    <text evidence="2">The sequence shown here is derived from an EMBL/GenBank/DDBJ whole genome shotgun (WGS) entry which is preliminary data.</text>
</comment>
<keyword evidence="1" id="KW-1133">Transmembrane helix</keyword>
<accession>A0A6G0SKI2</accession>
<evidence type="ECO:0000256" key="1">
    <source>
        <dbReference type="SAM" id="Phobius"/>
    </source>
</evidence>
<dbReference type="AlphaFoldDB" id="A0A6G0SKI2"/>
<protein>
    <submittedName>
        <fullName evidence="2">Uncharacterized protein</fullName>
    </submittedName>
</protein>
<reference evidence="2 3" key="1">
    <citation type="submission" date="2018-09" db="EMBL/GenBank/DDBJ databases">
        <title>Genomic investigation of the strawberry pathogen Phytophthora fragariae indicates pathogenicity is determined by transcriptional variation in three key races.</title>
        <authorList>
            <person name="Adams T.M."/>
            <person name="Armitage A.D."/>
            <person name="Sobczyk M.K."/>
            <person name="Bates H.J."/>
            <person name="Dunwell J.M."/>
            <person name="Nellist C.F."/>
            <person name="Harrison R.J."/>
        </authorList>
    </citation>
    <scope>NUCLEOTIDE SEQUENCE [LARGE SCALE GENOMIC DNA]</scope>
    <source>
        <strain evidence="2 3">NOV-77</strain>
    </source>
</reference>
<proteinExistence type="predicted"/>
<keyword evidence="1" id="KW-0472">Membrane</keyword>
<organism evidence="2 3">
    <name type="scientific">Phytophthora fragariae</name>
    <dbReference type="NCBI Taxonomy" id="53985"/>
    <lineage>
        <taxon>Eukaryota</taxon>
        <taxon>Sar</taxon>
        <taxon>Stramenopiles</taxon>
        <taxon>Oomycota</taxon>
        <taxon>Peronosporomycetes</taxon>
        <taxon>Peronosporales</taxon>
        <taxon>Peronosporaceae</taxon>
        <taxon>Phytophthora</taxon>
    </lineage>
</organism>
<name>A0A6G0SKI2_9STRA</name>
<evidence type="ECO:0000313" key="2">
    <source>
        <dbReference type="EMBL" id="KAE9360139.1"/>
    </source>
</evidence>
<evidence type="ECO:0000313" key="3">
    <source>
        <dbReference type="Proteomes" id="UP000486351"/>
    </source>
</evidence>
<gene>
    <name evidence="2" type="ORF">PF008_g1957</name>
</gene>
<dbReference type="EMBL" id="QXFY01000051">
    <property type="protein sequence ID" value="KAE9360139.1"/>
    <property type="molecule type" value="Genomic_DNA"/>
</dbReference>
<sequence>METVCLGWFGVVTVLVAANYYVRNGQGLLVYEEFEIGWWPALCSSMVVPTGMTSRTCRWLAYTRPSPLAMIGDLCEQLKETMEDRAQIARLAQAF</sequence>
<dbReference type="Proteomes" id="UP000486351">
    <property type="component" value="Unassembled WGS sequence"/>
</dbReference>
<keyword evidence="1" id="KW-0812">Transmembrane</keyword>
<feature type="transmembrane region" description="Helical" evidence="1">
    <location>
        <begin position="6"/>
        <end position="22"/>
    </location>
</feature>